<feature type="compositionally biased region" description="Basic residues" evidence="1">
    <location>
        <begin position="19"/>
        <end position="29"/>
    </location>
</feature>
<evidence type="ECO:0000256" key="1">
    <source>
        <dbReference type="SAM" id="MobiDB-lite"/>
    </source>
</evidence>
<keyword evidence="4" id="KW-1185">Reference proteome</keyword>
<dbReference type="InterPro" id="IPR018306">
    <property type="entry name" value="Phage_T5_Orf172_DNA-bd"/>
</dbReference>
<name>A0ABR3EN60_9AGAR</name>
<feature type="domain" description="Bacteriophage T5 Orf172 DNA-binding" evidence="2">
    <location>
        <begin position="39"/>
        <end position="128"/>
    </location>
</feature>
<evidence type="ECO:0000313" key="3">
    <source>
        <dbReference type="EMBL" id="KAL0564328.1"/>
    </source>
</evidence>
<dbReference type="EMBL" id="JBAHYK010002848">
    <property type="protein sequence ID" value="KAL0564328.1"/>
    <property type="molecule type" value="Genomic_DNA"/>
</dbReference>
<reference evidence="3 4" key="1">
    <citation type="submission" date="2024-02" db="EMBL/GenBank/DDBJ databases">
        <title>A draft genome for the cacao thread blight pathogen Marasmius crinis-equi.</title>
        <authorList>
            <person name="Cohen S.P."/>
            <person name="Baruah I.K."/>
            <person name="Amoako-Attah I."/>
            <person name="Bukari Y."/>
            <person name="Meinhardt L.W."/>
            <person name="Bailey B.A."/>
        </authorList>
    </citation>
    <scope>NUCLEOTIDE SEQUENCE [LARGE SCALE GENOMIC DNA]</scope>
    <source>
        <strain evidence="3 4">GH-76</strain>
    </source>
</reference>
<protein>
    <recommendedName>
        <fullName evidence="2">Bacteriophage T5 Orf172 DNA-binding domain-containing protein</fullName>
    </recommendedName>
</protein>
<evidence type="ECO:0000259" key="2">
    <source>
        <dbReference type="Pfam" id="PF10544"/>
    </source>
</evidence>
<feature type="region of interest" description="Disordered" evidence="1">
    <location>
        <begin position="1"/>
        <end position="39"/>
    </location>
</feature>
<comment type="caution">
    <text evidence="3">The sequence shown here is derived from an EMBL/GenBank/DDBJ whole genome shotgun (WGS) entry which is preliminary data.</text>
</comment>
<organism evidence="3 4">
    <name type="scientific">Marasmius crinis-equi</name>
    <dbReference type="NCBI Taxonomy" id="585013"/>
    <lineage>
        <taxon>Eukaryota</taxon>
        <taxon>Fungi</taxon>
        <taxon>Dikarya</taxon>
        <taxon>Basidiomycota</taxon>
        <taxon>Agaricomycotina</taxon>
        <taxon>Agaricomycetes</taxon>
        <taxon>Agaricomycetidae</taxon>
        <taxon>Agaricales</taxon>
        <taxon>Marasmiineae</taxon>
        <taxon>Marasmiaceae</taxon>
        <taxon>Marasmius</taxon>
    </lineage>
</organism>
<gene>
    <name evidence="3" type="ORF">V5O48_017719</name>
</gene>
<proteinExistence type="predicted"/>
<accession>A0ABR3EN60</accession>
<sequence>MNLRPPKTLQHHPPATKLAGRRRKRRKQTKKSDPEGDLYLLEGSYKGKSFFKVGRSTNARRRLEQHRRDCRCVNWKFFQFWKARHHISAERAVHKTMRSSGFVQCQKVCGCGRLHAERFCLPRRRLGKAWAFAVNIITRYL</sequence>
<dbReference type="Proteomes" id="UP001465976">
    <property type="component" value="Unassembled WGS sequence"/>
</dbReference>
<dbReference type="Pfam" id="PF10544">
    <property type="entry name" value="T5orf172"/>
    <property type="match status" value="1"/>
</dbReference>
<evidence type="ECO:0000313" key="4">
    <source>
        <dbReference type="Proteomes" id="UP001465976"/>
    </source>
</evidence>